<accession>A0A397NND5</accession>
<keyword evidence="4" id="KW-1185">Reference proteome</keyword>
<protein>
    <recommendedName>
        <fullName evidence="2">Transferrin-binding protein B C-lobe/N-lobe beta-barrel domain-containing protein</fullName>
    </recommendedName>
</protein>
<keyword evidence="1" id="KW-0732">Signal</keyword>
<dbReference type="AlphaFoldDB" id="A0A397NND5"/>
<dbReference type="Gene3D" id="2.40.160.90">
    <property type="match status" value="1"/>
</dbReference>
<reference evidence="3 4" key="1">
    <citation type="submission" date="2018-08" db="EMBL/GenBank/DDBJ databases">
        <title>Genomic Encyclopedia of Type Strains, Phase IV (KMG-IV): sequencing the most valuable type-strain genomes for metagenomic binning, comparative biology and taxonomic classification.</title>
        <authorList>
            <person name="Goeker M."/>
        </authorList>
    </citation>
    <scope>NUCLEOTIDE SEQUENCE [LARGE SCALE GENOMIC DNA]</scope>
    <source>
        <strain evidence="3 4">DSM 25527</strain>
    </source>
</reference>
<evidence type="ECO:0000313" key="4">
    <source>
        <dbReference type="Proteomes" id="UP000266568"/>
    </source>
</evidence>
<sequence>MRATLALLSLPLLSLAACGGGGDGVNSLGTIAPPGGGGIGFGNTPSGDAPDHFLDVSAETTFDALGSFQSLTIDPQTGAQLYRGNASTTSTPSGTISYNPRDGIFVVTVSDSNAGVSREVRFQDPAHRTDYDPNVQPVREAPDLTGFNYLAAADGSTFFYQRPGTTTKSVTLAGFVHLEADDKGFITTYEHGATVFGDPTSFLQVPIKGTGHYDGDFLATMINQESFDTGGSAPVFQWLTGSSSVDVDFAKSTVDLALTGKVGPGFSGDLPVNDATLNVPSNATFNATGSATMAALAAGFSGKFTAASFTAGGTDIPIDFTSVNPTTSTAGASSIDGRFYGTDAAELGGNFRIVGGIPDQRIDIHGAFTGAK</sequence>
<evidence type="ECO:0000313" key="3">
    <source>
        <dbReference type="EMBL" id="RIA36767.1"/>
    </source>
</evidence>
<evidence type="ECO:0000259" key="2">
    <source>
        <dbReference type="Pfam" id="PF01298"/>
    </source>
</evidence>
<dbReference type="InterPro" id="IPR001677">
    <property type="entry name" value="TbpB_B_D"/>
</dbReference>
<dbReference type="OrthoDB" id="7553730at2"/>
<dbReference type="RefSeq" id="WP_119037471.1">
    <property type="nucleotide sequence ID" value="NZ_QXDC01000005.1"/>
</dbReference>
<dbReference type="Proteomes" id="UP000266568">
    <property type="component" value="Unassembled WGS sequence"/>
</dbReference>
<feature type="signal peptide" evidence="1">
    <location>
        <begin position="1"/>
        <end position="16"/>
    </location>
</feature>
<comment type="caution">
    <text evidence="3">The sequence shown here is derived from an EMBL/GenBank/DDBJ whole genome shotgun (WGS) entry which is preliminary data.</text>
</comment>
<proteinExistence type="predicted"/>
<feature type="chain" id="PRO_5017281440" description="Transferrin-binding protein B C-lobe/N-lobe beta-barrel domain-containing protein" evidence="1">
    <location>
        <begin position="17"/>
        <end position="372"/>
    </location>
</feature>
<feature type="domain" description="Transferrin-binding protein B C-lobe/N-lobe beta-barrel" evidence="2">
    <location>
        <begin position="205"/>
        <end position="371"/>
    </location>
</feature>
<dbReference type="SUPFAM" id="SSF56925">
    <property type="entry name" value="OMPA-like"/>
    <property type="match status" value="1"/>
</dbReference>
<dbReference type="Pfam" id="PF01298">
    <property type="entry name" value="TbpB_B_D"/>
    <property type="match status" value="1"/>
</dbReference>
<organism evidence="3 4">
    <name type="scientific">Hephaestia caeni</name>
    <dbReference type="NCBI Taxonomy" id="645617"/>
    <lineage>
        <taxon>Bacteria</taxon>
        <taxon>Pseudomonadati</taxon>
        <taxon>Pseudomonadota</taxon>
        <taxon>Alphaproteobacteria</taxon>
        <taxon>Sphingomonadales</taxon>
        <taxon>Sphingomonadaceae</taxon>
        <taxon>Hephaestia</taxon>
    </lineage>
</organism>
<evidence type="ECO:0000256" key="1">
    <source>
        <dbReference type="SAM" id="SignalP"/>
    </source>
</evidence>
<gene>
    <name evidence="3" type="ORF">DFR49_4055</name>
</gene>
<dbReference type="PROSITE" id="PS51257">
    <property type="entry name" value="PROKAR_LIPOPROTEIN"/>
    <property type="match status" value="1"/>
</dbReference>
<dbReference type="InterPro" id="IPR011250">
    <property type="entry name" value="OMP/PagP_B-barrel"/>
</dbReference>
<name>A0A397NND5_9SPHN</name>
<dbReference type="EMBL" id="QXDC01000005">
    <property type="protein sequence ID" value="RIA36767.1"/>
    <property type="molecule type" value="Genomic_DNA"/>
</dbReference>